<protein>
    <submittedName>
        <fullName evidence="3">Signal peptide containing protein, putative</fullName>
    </submittedName>
</protein>
<dbReference type="RefSeq" id="XP_028866609.1">
    <property type="nucleotide sequence ID" value="XM_029010776.1"/>
</dbReference>
<dbReference type="GeneID" id="39874136"/>
<sequence>MSTILVHILTLASLLWSATNVQALQLNIVLDGQVYQENAFEDLCSVVDAADSAIVKSSFPFSSISMVPDHWAIYIDGVSLPVAACEQNDAVFQQLEVKDGAYVYLFRNEVAYSDPLYAAEYLKRFAKQFGDRIRPVAKRASSSKKSNKPQGKNKKKKSSKIPTDNLSGLIGLLAKSFMTGDIMESLGIPKGVANTANGEAGEQGREKGIVSKMEMISGILSALSPSAGIKGQEAPRDDSGDEL</sequence>
<dbReference type="EMBL" id="BDSA01000002">
    <property type="protein sequence ID" value="GBE60366.1"/>
    <property type="molecule type" value="Genomic_DNA"/>
</dbReference>
<organism evidence="3 4">
    <name type="scientific">Babesia ovata</name>
    <dbReference type="NCBI Taxonomy" id="189622"/>
    <lineage>
        <taxon>Eukaryota</taxon>
        <taxon>Sar</taxon>
        <taxon>Alveolata</taxon>
        <taxon>Apicomplexa</taxon>
        <taxon>Aconoidasida</taxon>
        <taxon>Piroplasmida</taxon>
        <taxon>Babesiidae</taxon>
        <taxon>Babesia</taxon>
    </lineage>
</organism>
<feature type="region of interest" description="Disordered" evidence="1">
    <location>
        <begin position="224"/>
        <end position="243"/>
    </location>
</feature>
<feature type="compositionally biased region" description="Basic residues" evidence="1">
    <location>
        <begin position="136"/>
        <end position="159"/>
    </location>
</feature>
<reference evidence="3 4" key="1">
    <citation type="journal article" date="2017" name="BMC Genomics">
        <title>Whole-genome assembly of Babesia ovata and comparative genomics between closely related pathogens.</title>
        <authorList>
            <person name="Yamagishi J."/>
            <person name="Asada M."/>
            <person name="Hakimi H."/>
            <person name="Tanaka T.Q."/>
            <person name="Sugimoto C."/>
            <person name="Kawazu S."/>
        </authorList>
    </citation>
    <scope>NUCLEOTIDE SEQUENCE [LARGE SCALE GENOMIC DNA]</scope>
    <source>
        <strain evidence="3 4">Miyake</strain>
    </source>
</reference>
<evidence type="ECO:0000256" key="1">
    <source>
        <dbReference type="SAM" id="MobiDB-lite"/>
    </source>
</evidence>
<accession>A0A2H6KBJ9</accession>
<dbReference type="OrthoDB" id="366334at2759"/>
<keyword evidence="4" id="KW-1185">Reference proteome</keyword>
<dbReference type="Proteomes" id="UP000236319">
    <property type="component" value="Unassembled WGS sequence"/>
</dbReference>
<evidence type="ECO:0000313" key="3">
    <source>
        <dbReference type="EMBL" id="GBE60366.1"/>
    </source>
</evidence>
<evidence type="ECO:0000313" key="4">
    <source>
        <dbReference type="Proteomes" id="UP000236319"/>
    </source>
</evidence>
<feature type="signal peptide" evidence="2">
    <location>
        <begin position="1"/>
        <end position="23"/>
    </location>
</feature>
<comment type="caution">
    <text evidence="3">The sequence shown here is derived from an EMBL/GenBank/DDBJ whole genome shotgun (WGS) entry which is preliminary data.</text>
</comment>
<proteinExistence type="predicted"/>
<keyword evidence="2" id="KW-0732">Signal</keyword>
<feature type="chain" id="PRO_5014156765" evidence="2">
    <location>
        <begin position="24"/>
        <end position="243"/>
    </location>
</feature>
<gene>
    <name evidence="3" type="ORF">BOVATA_018590</name>
</gene>
<dbReference type="VEuPathDB" id="PiroplasmaDB:BOVATA_018590"/>
<feature type="region of interest" description="Disordered" evidence="1">
    <location>
        <begin position="136"/>
        <end position="163"/>
    </location>
</feature>
<feature type="compositionally biased region" description="Basic and acidic residues" evidence="1">
    <location>
        <begin position="233"/>
        <end position="243"/>
    </location>
</feature>
<name>A0A2H6KBJ9_9APIC</name>
<dbReference type="AlphaFoldDB" id="A0A2H6KBJ9"/>
<evidence type="ECO:0000256" key="2">
    <source>
        <dbReference type="SAM" id="SignalP"/>
    </source>
</evidence>